<keyword evidence="1" id="KW-0732">Signal</keyword>
<reference evidence="2 3" key="1">
    <citation type="submission" date="2016-05" db="EMBL/GenBank/DDBJ databases">
        <title>Comparative analysis of secretome profiles of manganese(II)-oxidizing ascomycete fungi.</title>
        <authorList>
            <consortium name="DOE Joint Genome Institute"/>
            <person name="Zeiner C.A."/>
            <person name="Purvine S.O."/>
            <person name="Zink E.M."/>
            <person name="Wu S."/>
            <person name="Pasa-Tolic L."/>
            <person name="Chaput D.L."/>
            <person name="Haridas S."/>
            <person name="Grigoriev I.V."/>
            <person name="Santelli C.M."/>
            <person name="Hansel C.M."/>
        </authorList>
    </citation>
    <scope>NUCLEOTIDE SEQUENCE [LARGE SCALE GENOMIC DNA]</scope>
    <source>
        <strain evidence="2 3">AP3s5-JAC2a</strain>
    </source>
</reference>
<keyword evidence="3" id="KW-1185">Reference proteome</keyword>
<organism evidence="2 3">
    <name type="scientific">Paraphaeosphaeria sporulosa</name>
    <dbReference type="NCBI Taxonomy" id="1460663"/>
    <lineage>
        <taxon>Eukaryota</taxon>
        <taxon>Fungi</taxon>
        <taxon>Dikarya</taxon>
        <taxon>Ascomycota</taxon>
        <taxon>Pezizomycotina</taxon>
        <taxon>Dothideomycetes</taxon>
        <taxon>Pleosporomycetidae</taxon>
        <taxon>Pleosporales</taxon>
        <taxon>Massarineae</taxon>
        <taxon>Didymosphaeriaceae</taxon>
        <taxon>Paraphaeosphaeria</taxon>
    </lineage>
</organism>
<dbReference type="Proteomes" id="UP000077069">
    <property type="component" value="Unassembled WGS sequence"/>
</dbReference>
<protein>
    <submittedName>
        <fullName evidence="2">Uncharacterized protein</fullName>
    </submittedName>
</protein>
<evidence type="ECO:0000256" key="1">
    <source>
        <dbReference type="SAM" id="SignalP"/>
    </source>
</evidence>
<dbReference type="RefSeq" id="XP_018030423.1">
    <property type="nucleotide sequence ID" value="XM_018185258.1"/>
</dbReference>
<dbReference type="InParanoid" id="A0A177BZT2"/>
<name>A0A177BZT2_9PLEO</name>
<sequence length="54" mass="5599">MQVFKTILVAVAAASTAFAAPIGAADEKRDIPIKIRSNIKSIGVYAADQPPASD</sequence>
<gene>
    <name evidence="2" type="ORF">CC84DRAFT_1263782</name>
</gene>
<feature type="signal peptide" evidence="1">
    <location>
        <begin position="1"/>
        <end position="19"/>
    </location>
</feature>
<proteinExistence type="predicted"/>
<dbReference type="EMBL" id="KV441560">
    <property type="protein sequence ID" value="OAG00058.1"/>
    <property type="molecule type" value="Genomic_DNA"/>
</dbReference>
<evidence type="ECO:0000313" key="3">
    <source>
        <dbReference type="Proteomes" id="UP000077069"/>
    </source>
</evidence>
<evidence type="ECO:0000313" key="2">
    <source>
        <dbReference type="EMBL" id="OAG00058.1"/>
    </source>
</evidence>
<dbReference type="AlphaFoldDB" id="A0A177BZT2"/>
<accession>A0A177BZT2</accession>
<dbReference type="GeneID" id="28768744"/>
<feature type="chain" id="PRO_5008057545" evidence="1">
    <location>
        <begin position="20"/>
        <end position="54"/>
    </location>
</feature>